<organism evidence="3">
    <name type="scientific">Attheya septentrionalis</name>
    <dbReference type="NCBI Taxonomy" id="420275"/>
    <lineage>
        <taxon>Eukaryota</taxon>
        <taxon>Sar</taxon>
        <taxon>Stramenopiles</taxon>
        <taxon>Ochrophyta</taxon>
        <taxon>Bacillariophyta</taxon>
        <taxon>Coscinodiscophyceae</taxon>
        <taxon>Chaetocerotophycidae</taxon>
        <taxon>Chaetocerotales</taxon>
        <taxon>Attheyaceae</taxon>
        <taxon>Attheya</taxon>
    </lineage>
</organism>
<dbReference type="SUPFAM" id="SSF56801">
    <property type="entry name" value="Acetyl-CoA synthetase-like"/>
    <property type="match status" value="1"/>
</dbReference>
<keyword evidence="1" id="KW-0732">Signal</keyword>
<dbReference type="Pfam" id="PF23562">
    <property type="entry name" value="AMP-binding_C_3"/>
    <property type="match status" value="1"/>
</dbReference>
<protein>
    <recommendedName>
        <fullName evidence="2">AMP-dependent synthetase/ligase domain-containing protein</fullName>
    </recommendedName>
</protein>
<dbReference type="InterPro" id="IPR042099">
    <property type="entry name" value="ANL_N_sf"/>
</dbReference>
<accession>A0A7S2UNN2</accession>
<gene>
    <name evidence="3" type="ORF">ASEP1449_LOCUS17281</name>
</gene>
<dbReference type="PANTHER" id="PTHR43813">
    <property type="entry name" value="ACYL-ACTIVATING ENZYME 16, CHLOROPLASTIC-RELATED"/>
    <property type="match status" value="1"/>
</dbReference>
<feature type="chain" id="PRO_5030967410" description="AMP-dependent synthetase/ligase domain-containing protein" evidence="1">
    <location>
        <begin position="31"/>
        <end position="796"/>
    </location>
</feature>
<dbReference type="EMBL" id="HBHQ01025589">
    <property type="protein sequence ID" value="CAD9825447.1"/>
    <property type="molecule type" value="Transcribed_RNA"/>
</dbReference>
<name>A0A7S2UNN2_9STRA</name>
<dbReference type="InterPro" id="IPR020845">
    <property type="entry name" value="AMP-binding_CS"/>
</dbReference>
<dbReference type="InterPro" id="IPR052987">
    <property type="entry name" value="Chloroplast_AMP-bd_Enzymes"/>
</dbReference>
<evidence type="ECO:0000259" key="2">
    <source>
        <dbReference type="Pfam" id="PF00501"/>
    </source>
</evidence>
<dbReference type="PANTHER" id="PTHR43813:SF1">
    <property type="entry name" value="ACYL-ACTIVATING ENZYME 16, CHLOROPLASTIC-RELATED"/>
    <property type="match status" value="1"/>
</dbReference>
<dbReference type="Gene3D" id="3.40.50.12780">
    <property type="entry name" value="N-terminal domain of ligase-like"/>
    <property type="match status" value="1"/>
</dbReference>
<dbReference type="AlphaFoldDB" id="A0A7S2UNN2"/>
<evidence type="ECO:0000313" key="3">
    <source>
        <dbReference type="EMBL" id="CAD9825447.1"/>
    </source>
</evidence>
<feature type="domain" description="AMP-dependent synthetase/ligase" evidence="2">
    <location>
        <begin position="128"/>
        <end position="597"/>
    </location>
</feature>
<feature type="signal peptide" evidence="1">
    <location>
        <begin position="1"/>
        <end position="30"/>
    </location>
</feature>
<dbReference type="PROSITE" id="PS00455">
    <property type="entry name" value="AMP_BINDING"/>
    <property type="match status" value="1"/>
</dbReference>
<reference evidence="3" key="1">
    <citation type="submission" date="2021-01" db="EMBL/GenBank/DDBJ databases">
        <authorList>
            <person name="Corre E."/>
            <person name="Pelletier E."/>
            <person name="Niang G."/>
            <person name="Scheremetjew M."/>
            <person name="Finn R."/>
            <person name="Kale V."/>
            <person name="Holt S."/>
            <person name="Cochrane G."/>
            <person name="Meng A."/>
            <person name="Brown T."/>
            <person name="Cohen L."/>
        </authorList>
    </citation>
    <scope>NUCLEOTIDE SEQUENCE</scope>
    <source>
        <strain evidence="3">CCMP2084</strain>
    </source>
</reference>
<sequence length="796" mass="86795">MAKSERRNMSISIALLLLLAPGYMLWSADAFAPVASRTNGFTMPITRSYMSTVQDERMTEEDEDFLFGDENIEYPGHHPKKSKTGAILRDPKSPLNPLDHSLKDPLINKLRTMRETTVSCPGLWKDLAKNCPNKRAILDEHMCDEKVDLTFKEMEKTIRASAAAFASLGVKKGMNVAILGENSAKWLIADHGIQLLGGASSVRGADAPSEELRYIYEHSESAKVAVIQGPKLLKRLAKDAKTKGLSGLGLQNEKYGSVKTIVLLHREKMSNDKIQEIAAPLDIQVFVLSDLLETVKPISANDVPKIGLDDLSTIVYTSGTTGQPKGVMLTHGNLLHQLGHRLAPTKPYDETEPLPGEIMLSLLPVWHITERTFELWMFSRGCNVVYSSIRSFKNDLAKHKPQWMVLVPRVLEKVALGVQGKFASGSAVVKTLVKLFTATGTMKHENLKIASGVIVGDEKPSSFKRLIARLIVALLAPLNAVGDKLVWSKVKDGFGGRQKCIISGGSALAGSLESFYELCGIDIIVGYGLTECSPLIAHRRLDANLITGGCVGKAVLDTELRVVDPESKADSGERKSVPIGEVGVVIARGPQVMKGYFKNPEATAKAVDKFGWFDTGDLGRVNPATGDIILTGRCKDTIVLSNGENIEPSPIEDAILSESSLVEQVMLTGQDGRKLVAIVVLNPSELVGAGFLNKKEGKALQAESERVNDPKCSEEDCAKGCDILAEASVKLRSDKELGKALLVDMKSATKDFRKWEQVGDVYITLEPFAMANGQLTQSYKVKRDSVLERYGDSLED</sequence>
<dbReference type="Pfam" id="PF00501">
    <property type="entry name" value="AMP-binding"/>
    <property type="match status" value="1"/>
</dbReference>
<dbReference type="InterPro" id="IPR000873">
    <property type="entry name" value="AMP-dep_synth/lig_dom"/>
</dbReference>
<proteinExistence type="predicted"/>
<evidence type="ECO:0000256" key="1">
    <source>
        <dbReference type="SAM" id="SignalP"/>
    </source>
</evidence>